<feature type="active site" description="Nucleophile" evidence="10">
    <location>
        <position position="160"/>
    </location>
</feature>
<evidence type="ECO:0000256" key="2">
    <source>
        <dbReference type="ARBA" id="ARBA00006865"/>
    </source>
</evidence>
<dbReference type="PROSITE" id="PS51762">
    <property type="entry name" value="GH16_2"/>
    <property type="match status" value="1"/>
</dbReference>
<dbReference type="PROSITE" id="PS01034">
    <property type="entry name" value="GH16_1"/>
    <property type="match status" value="1"/>
</dbReference>
<feature type="compositionally biased region" description="Acidic residues" evidence="11">
    <location>
        <begin position="41"/>
        <end position="54"/>
    </location>
</feature>
<evidence type="ECO:0000256" key="5">
    <source>
        <dbReference type="ARBA" id="ARBA00022801"/>
    </source>
</evidence>
<keyword evidence="5" id="KW-0378">Hydrolase</keyword>
<dbReference type="NCBIfam" id="NF047856">
    <property type="entry name" value="BGlucanaseBglS"/>
    <property type="match status" value="1"/>
</dbReference>
<organism evidence="14 15">
    <name type="scientific">Ruminococcus albus SY3</name>
    <dbReference type="NCBI Taxonomy" id="1341156"/>
    <lineage>
        <taxon>Bacteria</taxon>
        <taxon>Bacillati</taxon>
        <taxon>Bacillota</taxon>
        <taxon>Clostridia</taxon>
        <taxon>Eubacteriales</taxon>
        <taxon>Oscillospiraceae</taxon>
        <taxon>Ruminococcus</taxon>
    </lineage>
</organism>
<dbReference type="PROSITE" id="PS51257">
    <property type="entry name" value="PROKAR_LIPOPROTEIN"/>
    <property type="match status" value="1"/>
</dbReference>
<evidence type="ECO:0000313" key="14">
    <source>
        <dbReference type="EMBL" id="EXM37460.1"/>
    </source>
</evidence>
<evidence type="ECO:0000313" key="15">
    <source>
        <dbReference type="Proteomes" id="UP000021369"/>
    </source>
</evidence>
<dbReference type="InterPro" id="IPR044791">
    <property type="entry name" value="Beta-glucanase/XTH"/>
</dbReference>
<evidence type="ECO:0000256" key="12">
    <source>
        <dbReference type="SAM" id="SignalP"/>
    </source>
</evidence>
<evidence type="ECO:0000256" key="3">
    <source>
        <dbReference type="ARBA" id="ARBA00012690"/>
    </source>
</evidence>
<gene>
    <name evidence="14" type="ORF">RASY3_12750</name>
</gene>
<accession>A0A011WK98</accession>
<dbReference type="GO" id="GO:0005975">
    <property type="term" value="P:carbohydrate metabolic process"/>
    <property type="evidence" value="ECO:0007669"/>
    <property type="project" value="InterPro"/>
</dbReference>
<dbReference type="InterPro" id="IPR000757">
    <property type="entry name" value="Beta-glucanase-like"/>
</dbReference>
<dbReference type="SUPFAM" id="SSF49899">
    <property type="entry name" value="Concanavalin A-like lectins/glucanases"/>
    <property type="match status" value="1"/>
</dbReference>
<evidence type="ECO:0000256" key="11">
    <source>
        <dbReference type="SAM" id="MobiDB-lite"/>
    </source>
</evidence>
<dbReference type="PANTHER" id="PTHR31062">
    <property type="entry name" value="XYLOGLUCAN ENDOTRANSGLUCOSYLASE/HYDROLASE PROTEIN 8-RELATED"/>
    <property type="match status" value="1"/>
</dbReference>
<evidence type="ECO:0000256" key="8">
    <source>
        <dbReference type="ARBA" id="ARBA00029771"/>
    </source>
</evidence>
<evidence type="ECO:0000256" key="6">
    <source>
        <dbReference type="ARBA" id="ARBA00023295"/>
    </source>
</evidence>
<reference evidence="14 15" key="1">
    <citation type="submission" date="2013-06" db="EMBL/GenBank/DDBJ databases">
        <title>Rumen cellulosomics: divergent fiber-degrading strategies revealed by comparative genome-wide analysis of six Ruminococcal strains.</title>
        <authorList>
            <person name="Dassa B."/>
            <person name="Borovok I."/>
            <person name="Lamed R."/>
            <person name="Flint H."/>
            <person name="Yeoman C.J."/>
            <person name="White B."/>
            <person name="Bayer E.A."/>
        </authorList>
    </citation>
    <scope>NUCLEOTIDE SEQUENCE [LARGE SCALE GENOMIC DNA]</scope>
    <source>
        <strain evidence="14 15">SY3</strain>
    </source>
</reference>
<feature type="active site" description="Proton donor" evidence="10">
    <location>
        <position position="164"/>
    </location>
</feature>
<evidence type="ECO:0000256" key="10">
    <source>
        <dbReference type="PIRSR" id="PIRSR608264-1"/>
    </source>
</evidence>
<name>A0A011WK98_RUMAL</name>
<keyword evidence="6" id="KW-0326">Glycosidase</keyword>
<dbReference type="EC" id="3.2.1.73" evidence="3"/>
<comment type="catalytic activity">
    <reaction evidence="1">
        <text>Hydrolysis of (1-&gt;4)-beta-D-glucosidic linkages in beta-D-glucans containing (1-&gt;3)- and (1-&gt;4)-bonds.</text>
        <dbReference type="EC" id="3.2.1.73"/>
    </reaction>
</comment>
<feature type="chain" id="PRO_5038441378" description="Beta-glucanase" evidence="12">
    <location>
        <begin position="19"/>
        <end position="270"/>
    </location>
</feature>
<feature type="signal peptide" evidence="12">
    <location>
        <begin position="1"/>
        <end position="18"/>
    </location>
</feature>
<dbReference type="PATRIC" id="fig|1341156.4.peg.3574"/>
<proteinExistence type="inferred from homology"/>
<evidence type="ECO:0000256" key="1">
    <source>
        <dbReference type="ARBA" id="ARBA00000481"/>
    </source>
</evidence>
<feature type="region of interest" description="Disordered" evidence="11">
    <location>
        <begin position="21"/>
        <end position="54"/>
    </location>
</feature>
<dbReference type="Pfam" id="PF00722">
    <property type="entry name" value="Glyco_hydro_16"/>
    <property type="match status" value="1"/>
</dbReference>
<dbReference type="Gene3D" id="2.60.120.200">
    <property type="match status" value="1"/>
</dbReference>
<dbReference type="EMBL" id="JEOB01000004">
    <property type="protein sequence ID" value="EXM37460.1"/>
    <property type="molecule type" value="Genomic_DNA"/>
</dbReference>
<comment type="caution">
    <text evidence="14">The sequence shown here is derived from an EMBL/GenBank/DDBJ whole genome shotgun (WGS) entry which is preliminary data.</text>
</comment>
<dbReference type="InterPro" id="IPR013320">
    <property type="entry name" value="ConA-like_dom_sf"/>
</dbReference>
<keyword evidence="15" id="KW-1185">Reference proteome</keyword>
<comment type="similarity">
    <text evidence="2">Belongs to the glycosyl hydrolase 16 family.</text>
</comment>
<dbReference type="RefSeq" id="WP_037288865.1">
    <property type="nucleotide sequence ID" value="NZ_JEOB01000004.1"/>
</dbReference>
<dbReference type="Proteomes" id="UP000021369">
    <property type="component" value="Unassembled WGS sequence"/>
</dbReference>
<feature type="compositionally biased region" description="Basic and acidic residues" evidence="11">
    <location>
        <begin position="24"/>
        <end position="33"/>
    </location>
</feature>
<dbReference type="InterPro" id="IPR008264">
    <property type="entry name" value="Beta_glucanase"/>
</dbReference>
<dbReference type="InterPro" id="IPR008263">
    <property type="entry name" value="GH16_AS"/>
</dbReference>
<feature type="domain" description="GH16" evidence="13">
    <location>
        <begin position="53"/>
        <end position="270"/>
    </location>
</feature>
<evidence type="ECO:0000256" key="7">
    <source>
        <dbReference type="ARBA" id="ARBA00029722"/>
    </source>
</evidence>
<evidence type="ECO:0000259" key="13">
    <source>
        <dbReference type="PROSITE" id="PS51762"/>
    </source>
</evidence>
<dbReference type="PRINTS" id="PR00737">
    <property type="entry name" value="GLHYDRLASE16"/>
</dbReference>
<dbReference type="GO" id="GO:0042972">
    <property type="term" value="F:licheninase activity"/>
    <property type="evidence" value="ECO:0007669"/>
    <property type="project" value="UniProtKB-EC"/>
</dbReference>
<keyword evidence="12" id="KW-0732">Signal</keyword>
<dbReference type="AlphaFoldDB" id="A0A011WK98"/>
<evidence type="ECO:0000256" key="4">
    <source>
        <dbReference type="ARBA" id="ARBA00014569"/>
    </source>
</evidence>
<protein>
    <recommendedName>
        <fullName evidence="4">Beta-glucanase</fullName>
        <ecNumber evidence="3">3.2.1.73</ecNumber>
    </recommendedName>
    <alternativeName>
        <fullName evidence="9">1,3-1,4-beta-D-glucan 4-glucanohydrolase</fullName>
    </alternativeName>
    <alternativeName>
        <fullName evidence="8">Endo-beta-1,3-1,4 glucanase</fullName>
    </alternativeName>
    <alternativeName>
        <fullName evidence="7">Lichenase</fullName>
    </alternativeName>
</protein>
<sequence>MKKIVTSMLAFITVMSFASCGDTKTSDSSKAETKSSAAETESAEQTESVEEAVTEDNSPYTVLADFSKGESASFICSDGWSNGSPFDCTWKKDNVTFEDGLMKLTISSAIEDEYNAAEYRSNDFYGYGLYEVSMKPMKNVGVVSSFFTYTGPSDSNPWDEIDIEFLGKDTTKVQFNYYTNGKGNHEYLYDLGYDASEEFHTYGFEWKEDAITWYVDGEAVYTATENLPVTPGKIMMNAWNGKGVDSWLGKYDGTTPITAEYQFARFTAAE</sequence>
<dbReference type="CDD" id="cd02175">
    <property type="entry name" value="GH16_lichenase"/>
    <property type="match status" value="1"/>
</dbReference>
<evidence type="ECO:0000256" key="9">
    <source>
        <dbReference type="ARBA" id="ARBA00031665"/>
    </source>
</evidence>